<dbReference type="Proteomes" id="UP000287651">
    <property type="component" value="Unassembled WGS sequence"/>
</dbReference>
<comment type="caution">
    <text evidence="2">The sequence shown here is derived from an EMBL/GenBank/DDBJ whole genome shotgun (WGS) entry which is preliminary data.</text>
</comment>
<name>A0A426XUZ1_ENSVE</name>
<protein>
    <submittedName>
        <fullName evidence="2">Uncharacterized protein</fullName>
    </submittedName>
</protein>
<organism evidence="2 3">
    <name type="scientific">Ensete ventricosum</name>
    <name type="common">Abyssinian banana</name>
    <name type="synonym">Musa ensete</name>
    <dbReference type="NCBI Taxonomy" id="4639"/>
    <lineage>
        <taxon>Eukaryota</taxon>
        <taxon>Viridiplantae</taxon>
        <taxon>Streptophyta</taxon>
        <taxon>Embryophyta</taxon>
        <taxon>Tracheophyta</taxon>
        <taxon>Spermatophyta</taxon>
        <taxon>Magnoliopsida</taxon>
        <taxon>Liliopsida</taxon>
        <taxon>Zingiberales</taxon>
        <taxon>Musaceae</taxon>
        <taxon>Ensete</taxon>
    </lineage>
</organism>
<accession>A0A426XUZ1</accession>
<reference evidence="2 3" key="1">
    <citation type="journal article" date="2014" name="Agronomy (Basel)">
        <title>A Draft Genome Sequence for Ensete ventricosum, the Drought-Tolerant Tree Against Hunger.</title>
        <authorList>
            <person name="Harrison J."/>
            <person name="Moore K.A."/>
            <person name="Paszkiewicz K."/>
            <person name="Jones T."/>
            <person name="Grant M."/>
            <person name="Ambacheew D."/>
            <person name="Muzemil S."/>
            <person name="Studholme D.J."/>
        </authorList>
    </citation>
    <scope>NUCLEOTIDE SEQUENCE [LARGE SCALE GENOMIC DNA]</scope>
</reference>
<proteinExistence type="predicted"/>
<dbReference type="EMBL" id="AMZH03017239">
    <property type="protein sequence ID" value="RRT43328.1"/>
    <property type="molecule type" value="Genomic_DNA"/>
</dbReference>
<gene>
    <name evidence="2" type="ORF">B296_00019717</name>
</gene>
<evidence type="ECO:0000313" key="3">
    <source>
        <dbReference type="Proteomes" id="UP000287651"/>
    </source>
</evidence>
<feature type="region of interest" description="Disordered" evidence="1">
    <location>
        <begin position="1"/>
        <end position="66"/>
    </location>
</feature>
<sequence>MQGRPPAARLQPRLAHKEQLPTGTVGRKGGACEHGRLRPARSMVPPMGQATGRRPQGGKLQGDARKWWPGRKGLLLTVRLQGGGR</sequence>
<evidence type="ECO:0000256" key="1">
    <source>
        <dbReference type="SAM" id="MobiDB-lite"/>
    </source>
</evidence>
<evidence type="ECO:0000313" key="2">
    <source>
        <dbReference type="EMBL" id="RRT43328.1"/>
    </source>
</evidence>
<dbReference type="AlphaFoldDB" id="A0A426XUZ1"/>